<comment type="caution">
    <text evidence="5">The sequence shown here is derived from an EMBL/GenBank/DDBJ whole genome shotgun (WGS) entry which is preliminary data.</text>
</comment>
<dbReference type="InterPro" id="IPR048389">
    <property type="entry name" value="YciQ-like_C"/>
</dbReference>
<dbReference type="InterPro" id="IPR018702">
    <property type="entry name" value="DUF2207"/>
</dbReference>
<dbReference type="OrthoDB" id="5507254at2"/>
<dbReference type="Pfam" id="PF20990">
    <property type="entry name" value="DUF2207_C"/>
    <property type="match status" value="1"/>
</dbReference>
<dbReference type="Pfam" id="PF09972">
    <property type="entry name" value="DUF2207"/>
    <property type="match status" value="1"/>
</dbReference>
<evidence type="ECO:0000256" key="1">
    <source>
        <dbReference type="SAM" id="MobiDB-lite"/>
    </source>
</evidence>
<feature type="domain" description="Predicted membrane protein YciQ-like C-terminal" evidence="4">
    <location>
        <begin position="288"/>
        <end position="531"/>
    </location>
</feature>
<evidence type="ECO:0000259" key="4">
    <source>
        <dbReference type="Pfam" id="PF20990"/>
    </source>
</evidence>
<protein>
    <submittedName>
        <fullName evidence="5">Putative membrane protein</fullName>
    </submittedName>
</protein>
<evidence type="ECO:0000313" key="6">
    <source>
        <dbReference type="Proteomes" id="UP000295504"/>
    </source>
</evidence>
<feature type="compositionally biased region" description="Gly residues" evidence="1">
    <location>
        <begin position="589"/>
        <end position="611"/>
    </location>
</feature>
<evidence type="ECO:0000313" key="5">
    <source>
        <dbReference type="EMBL" id="TCQ03241.1"/>
    </source>
</evidence>
<sequence>MSNSKKIFRLFSLIVFLFIYSSNIAYANRSLSIDKVYINVEILKDGTMVIQEERQITFNGQYNGFFQEVDKDKGVNIKDIRVLENGIPYEFNPTTTYGPPGTYLVRDQLNLVHIDWSIDALNETRTFVVEYIVENQPKIHKDIGELYYKFIGEWDDPQYNVTVLLTLPEDSNSNDLRAWGHGPLTGEVTILNNREILWQVDKLPSNAFLEGRVTFTPEIIDNAKLYTSIDALPEILEQEQRWANQANRERFISRVDIFLAMFVLLGTIIISFWLRRKYARPYLTTFDGEYYRELPADYSPAELGVLLRKGKPNTDDFTATIIHLALRGYIRLDEYSLEKKSLFSKKSESDFKITRLEKSDSLQTHEKKALDFIFEEISKDYNHVTFNDIENYAKNKPKRFLGFWQSWVDGLGYTGKTYNFFDDGTSKGTIIGVITGIFMFFIGIGSVIVLSTIFSGIALILTSFVVVLVAITLNRRSQKGEEDFVRWMAFKRFLLHFSEMNKHELPSLVIWEHYMVYAITLGVAKEVIKQLQILFPNLQEGNHHFGYGWYYYRGTSVGSFNSLTNSFSTLTTNLNNSINTAISKSSSGTGSGGGFSSGGGFGGGGGRGGGR</sequence>
<gene>
    <name evidence="5" type="ORF">EDD79_101029</name>
</gene>
<feature type="transmembrane region" description="Helical" evidence="2">
    <location>
        <begin position="456"/>
        <end position="473"/>
    </location>
</feature>
<dbReference type="Proteomes" id="UP000295504">
    <property type="component" value="Unassembled WGS sequence"/>
</dbReference>
<organism evidence="5 6">
    <name type="scientific">Serpentinicella alkaliphila</name>
    <dbReference type="NCBI Taxonomy" id="1734049"/>
    <lineage>
        <taxon>Bacteria</taxon>
        <taxon>Bacillati</taxon>
        <taxon>Bacillota</taxon>
        <taxon>Clostridia</taxon>
        <taxon>Peptostreptococcales</taxon>
        <taxon>Natronincolaceae</taxon>
        <taxon>Serpentinicella</taxon>
    </lineage>
</organism>
<accession>A0A4R2TIY5</accession>
<evidence type="ECO:0000259" key="3">
    <source>
        <dbReference type="Pfam" id="PF09972"/>
    </source>
</evidence>
<keyword evidence="2" id="KW-0472">Membrane</keyword>
<feature type="region of interest" description="Disordered" evidence="1">
    <location>
        <begin position="584"/>
        <end position="611"/>
    </location>
</feature>
<dbReference type="RefSeq" id="WP_132848065.1">
    <property type="nucleotide sequence ID" value="NZ_CP058648.1"/>
</dbReference>
<feature type="transmembrane region" description="Helical" evidence="2">
    <location>
        <begin position="257"/>
        <end position="274"/>
    </location>
</feature>
<name>A0A4R2TIY5_9FIRM</name>
<feature type="domain" description="DUF2207" evidence="3">
    <location>
        <begin position="32"/>
        <end position="215"/>
    </location>
</feature>
<keyword evidence="2" id="KW-1133">Transmembrane helix</keyword>
<dbReference type="EMBL" id="SLYC01000010">
    <property type="protein sequence ID" value="TCQ03241.1"/>
    <property type="molecule type" value="Genomic_DNA"/>
</dbReference>
<proteinExistence type="predicted"/>
<keyword evidence="2" id="KW-0812">Transmembrane</keyword>
<keyword evidence="6" id="KW-1185">Reference proteome</keyword>
<reference evidence="5 6" key="1">
    <citation type="submission" date="2019-03" db="EMBL/GenBank/DDBJ databases">
        <title>Genomic Encyclopedia of Type Strains, Phase IV (KMG-IV): sequencing the most valuable type-strain genomes for metagenomic binning, comparative biology and taxonomic classification.</title>
        <authorList>
            <person name="Goeker M."/>
        </authorList>
    </citation>
    <scope>NUCLEOTIDE SEQUENCE [LARGE SCALE GENOMIC DNA]</scope>
    <source>
        <strain evidence="5 6">DSM 100013</strain>
    </source>
</reference>
<feature type="transmembrane region" description="Helical" evidence="2">
    <location>
        <begin position="430"/>
        <end position="450"/>
    </location>
</feature>
<dbReference type="AlphaFoldDB" id="A0A4R2TIY5"/>
<evidence type="ECO:0000256" key="2">
    <source>
        <dbReference type="SAM" id="Phobius"/>
    </source>
</evidence>